<dbReference type="SUPFAM" id="SSF52540">
    <property type="entry name" value="P-loop containing nucleoside triphosphate hydrolases"/>
    <property type="match status" value="1"/>
</dbReference>
<feature type="coiled-coil region" evidence="1">
    <location>
        <begin position="324"/>
        <end position="362"/>
    </location>
</feature>
<gene>
    <name evidence="2" type="ORF">EDD58_102314</name>
</gene>
<organism evidence="2 3">
    <name type="scientific">Hazenella coriacea</name>
    <dbReference type="NCBI Taxonomy" id="1179467"/>
    <lineage>
        <taxon>Bacteria</taxon>
        <taxon>Bacillati</taxon>
        <taxon>Bacillota</taxon>
        <taxon>Bacilli</taxon>
        <taxon>Bacillales</taxon>
        <taxon>Thermoactinomycetaceae</taxon>
        <taxon>Hazenella</taxon>
    </lineage>
</organism>
<evidence type="ECO:0000256" key="1">
    <source>
        <dbReference type="SAM" id="Coils"/>
    </source>
</evidence>
<comment type="caution">
    <text evidence="2">The sequence shown here is derived from an EMBL/GenBank/DDBJ whole genome shotgun (WGS) entry which is preliminary data.</text>
</comment>
<evidence type="ECO:0000313" key="2">
    <source>
        <dbReference type="EMBL" id="TCS95734.1"/>
    </source>
</evidence>
<feature type="coiled-coil region" evidence="1">
    <location>
        <begin position="220"/>
        <end position="300"/>
    </location>
</feature>
<dbReference type="RefSeq" id="WP_131923713.1">
    <property type="nucleotide sequence ID" value="NZ_SMAG01000002.1"/>
</dbReference>
<dbReference type="Pfam" id="PF13555">
    <property type="entry name" value="AAA_29"/>
    <property type="match status" value="1"/>
</dbReference>
<dbReference type="Gene3D" id="3.40.50.300">
    <property type="entry name" value="P-loop containing nucleotide triphosphate hydrolases"/>
    <property type="match status" value="1"/>
</dbReference>
<dbReference type="Gene3D" id="3.40.1140.10">
    <property type="match status" value="1"/>
</dbReference>
<dbReference type="OrthoDB" id="174137at2"/>
<dbReference type="Proteomes" id="UP000294937">
    <property type="component" value="Unassembled WGS sequence"/>
</dbReference>
<dbReference type="InterPro" id="IPR027417">
    <property type="entry name" value="P-loop_NTPase"/>
</dbReference>
<name>A0A4R3LBQ2_9BACL</name>
<protein>
    <submittedName>
        <fullName evidence="2">AAA domain-containing protein</fullName>
    </submittedName>
</protein>
<keyword evidence="3" id="KW-1185">Reference proteome</keyword>
<dbReference type="GO" id="GO:0006302">
    <property type="term" value="P:double-strand break repair"/>
    <property type="evidence" value="ECO:0007669"/>
    <property type="project" value="TreeGrafter"/>
</dbReference>
<dbReference type="GO" id="GO:0000731">
    <property type="term" value="P:DNA synthesis involved in DNA repair"/>
    <property type="evidence" value="ECO:0007669"/>
    <property type="project" value="TreeGrafter"/>
</dbReference>
<dbReference type="Pfam" id="PF13558">
    <property type="entry name" value="SbcC_Walker_B"/>
    <property type="match status" value="1"/>
</dbReference>
<dbReference type="PANTHER" id="PTHR32182">
    <property type="entry name" value="DNA REPLICATION AND REPAIR PROTEIN RECF"/>
    <property type="match status" value="1"/>
</dbReference>
<sequence length="1116" mass="132934">MKWLKKLKLINWHYFQEETLEFGRQTLISGRNAAGKSTIIDALQVLLISDRRKIRFNPAAHENAKRTLLTYLRGKKGTDEQTFVREGEFTSYIVAEFRDERKREPFVIGLVIDVYHDDQYEEEFFMIPNVDIKSIEFTNSSMKLRNREEFRRYCTNMSSKVKFERNKESYQKMLLNRMGQVHDRFSSVLTKALSFKPIHNIREFVYDYILDKRELQLNLLKQNFDIYQQYQRELNDLQERQQLLGEIQEKYEQYAKLRETVTIQDYIVRRSKHKEQVETKEQLESDIDSFQKNLISTESEISLTEQQQVEVDSQVVKAYQKWQSHEIKARQEELKKQIHILKQEIEQKRKTYETLREQLLNEWRLINELIKLKDGDYWKWEGDDQSQLSHASKILCKLLEESYNIEVNLDLVKSEFVGIGEYLSSLNTRITKAIGQVEDELGKLSERKNGLNVQIYDLENKKRPYPESIQRLKTLLEKRLAGKSPVWIFCEEMELIDEHWRNAIEGYLNRQRFDLLVKPEVFTEALSIYEQEKWKHHLEGIGLVDTDKEQKYQNTAKPSSLAEELETNNPIIQARIEHLLGQVMKVQSEKELRQHHTSITSTCMSYKNLVAKQIRKKDYETPFIGSQAIVRQLEMKRIELAEIDKRISQLKKKYHLLSRWQDRLEEKKSYYHKIVDYLALPVEIPRIEKELDQKTEELERLDMSEVDQFKDEYYKWKEHQDELKKHCDDLKKNRTVCEVELNGKKEELHKNQPYLLQMEEFINDWKYKYSHLLSKAEERWKQVEMEDTSTATKITNWTGSHSRYSTQREGRLKELTQLRHVYNLRYTHDGVIEAEDNSGYESLLEKIKLVDIPKYQKSLSEALRQTEEEFQSHFIYKLREAIELAKREFTELNYALKNFPFHQDQYQFKVGASEKYKKFYDVIMDPQTIERGSLFDLPDDDKVDTLNELFEKLIHGEVGDQEEFTDYRRYLDFDIIVISHGERTSFSKVLREKSGGETQTPFYIAILASFNHLYSDRTMRLVIFDEAFNKMDEERIQQTLRLIKQMNLQLIAAVPDEKMAHMAPEVSTTIVVHRQEFTCFVDILGYLESIDGIGDIGEGEHEEEYISVQNSLFAAE</sequence>
<reference evidence="2 3" key="1">
    <citation type="submission" date="2019-03" db="EMBL/GenBank/DDBJ databases">
        <title>Genomic Encyclopedia of Type Strains, Phase IV (KMG-IV): sequencing the most valuable type-strain genomes for metagenomic binning, comparative biology and taxonomic classification.</title>
        <authorList>
            <person name="Goeker M."/>
        </authorList>
    </citation>
    <scope>NUCLEOTIDE SEQUENCE [LARGE SCALE GENOMIC DNA]</scope>
    <source>
        <strain evidence="2 3">DSM 45707</strain>
    </source>
</reference>
<keyword evidence="1" id="KW-0175">Coiled coil</keyword>
<dbReference type="EMBL" id="SMAG01000002">
    <property type="protein sequence ID" value="TCS95734.1"/>
    <property type="molecule type" value="Genomic_DNA"/>
</dbReference>
<dbReference type="PANTHER" id="PTHR32182:SF22">
    <property type="entry name" value="ATP-DEPENDENT ENDONUCLEASE, OLD FAMILY-RELATED"/>
    <property type="match status" value="1"/>
</dbReference>
<evidence type="ECO:0000313" key="3">
    <source>
        <dbReference type="Proteomes" id="UP000294937"/>
    </source>
</evidence>
<proteinExistence type="predicted"/>
<dbReference type="AlphaFoldDB" id="A0A4R3LBQ2"/>
<accession>A0A4R3LBQ2</accession>